<accession>K1U4L1</accession>
<reference evidence="1" key="1">
    <citation type="journal article" date="2013" name="Environ. Microbiol.">
        <title>Microbiota from the distal guts of lean and obese adolescents exhibit partial functional redundancy besides clear differences in community structure.</title>
        <authorList>
            <person name="Ferrer M."/>
            <person name="Ruiz A."/>
            <person name="Lanza F."/>
            <person name="Haange S.B."/>
            <person name="Oberbach A."/>
            <person name="Till H."/>
            <person name="Bargiela R."/>
            <person name="Campoy C."/>
            <person name="Segura M.T."/>
            <person name="Richter M."/>
            <person name="von Bergen M."/>
            <person name="Seifert J."/>
            <person name="Suarez A."/>
        </authorList>
    </citation>
    <scope>NUCLEOTIDE SEQUENCE</scope>
</reference>
<name>K1U4L1_9ZZZZ</name>
<proteinExistence type="predicted"/>
<sequence>MNKSEFEKYNTPFQRLLRNMFADSIKDEWKTNEERDLFDKFFFLLGAAEQYEVEEEMTEYIKVHPDVTIDELDDYFEEIVPPGLPPCASEWEDDEDEEKT</sequence>
<organism evidence="1">
    <name type="scientific">human gut metagenome</name>
    <dbReference type="NCBI Taxonomy" id="408170"/>
    <lineage>
        <taxon>unclassified sequences</taxon>
        <taxon>metagenomes</taxon>
        <taxon>organismal metagenomes</taxon>
    </lineage>
</organism>
<gene>
    <name evidence="1" type="ORF">OBE_05961</name>
</gene>
<evidence type="ECO:0000313" key="1">
    <source>
        <dbReference type="EMBL" id="EKC66401.1"/>
    </source>
</evidence>
<dbReference type="AlphaFoldDB" id="K1U4L1"/>
<dbReference type="EMBL" id="AJWZ01004097">
    <property type="protein sequence ID" value="EKC66401.1"/>
    <property type="molecule type" value="Genomic_DNA"/>
</dbReference>
<comment type="caution">
    <text evidence="1">The sequence shown here is derived from an EMBL/GenBank/DDBJ whole genome shotgun (WGS) entry which is preliminary data.</text>
</comment>
<protein>
    <submittedName>
        <fullName evidence="1">Uncharacterized protein</fullName>
    </submittedName>
</protein>